<organism evidence="1 2">
    <name type="scientific">Tanacetum coccineum</name>
    <dbReference type="NCBI Taxonomy" id="301880"/>
    <lineage>
        <taxon>Eukaryota</taxon>
        <taxon>Viridiplantae</taxon>
        <taxon>Streptophyta</taxon>
        <taxon>Embryophyta</taxon>
        <taxon>Tracheophyta</taxon>
        <taxon>Spermatophyta</taxon>
        <taxon>Magnoliopsida</taxon>
        <taxon>eudicotyledons</taxon>
        <taxon>Gunneridae</taxon>
        <taxon>Pentapetalae</taxon>
        <taxon>asterids</taxon>
        <taxon>campanulids</taxon>
        <taxon>Asterales</taxon>
        <taxon>Asteraceae</taxon>
        <taxon>Asteroideae</taxon>
        <taxon>Anthemideae</taxon>
        <taxon>Anthemidinae</taxon>
        <taxon>Tanacetum</taxon>
    </lineage>
</organism>
<evidence type="ECO:0000313" key="1">
    <source>
        <dbReference type="EMBL" id="GJT17439.1"/>
    </source>
</evidence>
<proteinExistence type="predicted"/>
<comment type="caution">
    <text evidence="1">The sequence shown here is derived from an EMBL/GenBank/DDBJ whole genome shotgun (WGS) entry which is preliminary data.</text>
</comment>
<dbReference type="PANTHER" id="PTHR44083:SF36">
    <property type="entry name" value="LIS1 HOMOLOGY MOTIF PROTEIN-RELATED"/>
    <property type="match status" value="1"/>
</dbReference>
<dbReference type="EMBL" id="BQNB010013557">
    <property type="protein sequence ID" value="GJT17439.1"/>
    <property type="molecule type" value="Genomic_DNA"/>
</dbReference>
<dbReference type="PANTHER" id="PTHR44083">
    <property type="entry name" value="TOPLESS-RELATED PROTEIN 1-RELATED"/>
    <property type="match status" value="1"/>
</dbReference>
<protein>
    <submittedName>
        <fullName evidence="1">Topless-related protein 4-like protein isoform X1</fullName>
    </submittedName>
</protein>
<accession>A0ABQ5BX44</accession>
<dbReference type="Proteomes" id="UP001151760">
    <property type="component" value="Unassembled WGS sequence"/>
</dbReference>
<reference evidence="1" key="1">
    <citation type="journal article" date="2022" name="Int. J. Mol. Sci.">
        <title>Draft Genome of Tanacetum Coccineum: Genomic Comparison of Closely Related Tanacetum-Family Plants.</title>
        <authorList>
            <person name="Yamashiro T."/>
            <person name="Shiraishi A."/>
            <person name="Nakayama K."/>
            <person name="Satake H."/>
        </authorList>
    </citation>
    <scope>NUCLEOTIDE SEQUENCE</scope>
</reference>
<keyword evidence="2" id="KW-1185">Reference proteome</keyword>
<feature type="non-terminal residue" evidence="1">
    <location>
        <position position="1"/>
    </location>
</feature>
<sequence>IYSYHGGDDIWNHLEIEAYAGSVNDLAFAYSNKILSIVTCRDDKLIQTSPFVRFNKDGMLLAVLIHINGIKILANPDGVGLLRTTKNRSFDPSGVASTPVAKNSEKQNLVDRPRIGDEAIDKSRMWKVIEISEPLQCLSLRLPDNTSSLMQVTNLVYTNSGLRVLALVANVVHKLWKWPKMNIIPVGSDKSQSRNVGEEIVKSIANNDVMNQS</sequence>
<name>A0ABQ5BX44_9ASTR</name>
<gene>
    <name evidence="1" type="ORF">Tco_0876145</name>
</gene>
<reference evidence="1" key="2">
    <citation type="submission" date="2022-01" db="EMBL/GenBank/DDBJ databases">
        <authorList>
            <person name="Yamashiro T."/>
            <person name="Shiraishi A."/>
            <person name="Satake H."/>
            <person name="Nakayama K."/>
        </authorList>
    </citation>
    <scope>NUCLEOTIDE SEQUENCE</scope>
</reference>
<evidence type="ECO:0000313" key="2">
    <source>
        <dbReference type="Proteomes" id="UP001151760"/>
    </source>
</evidence>
<dbReference type="InterPro" id="IPR027728">
    <property type="entry name" value="Topless_fam"/>
</dbReference>